<protein>
    <submittedName>
        <fullName evidence="4">Zinc-dependent metallopeptidase</fullName>
    </submittedName>
</protein>
<dbReference type="eggNOG" id="COG4399">
    <property type="taxonomic scope" value="Bacteria"/>
</dbReference>
<name>K4IT85_PSYTT</name>
<dbReference type="AlphaFoldDB" id="K4IT85"/>
<reference evidence="4" key="1">
    <citation type="submission" date="2006-03" db="EMBL/GenBank/DDBJ databases">
        <authorList>
            <person name="Bowman J."/>
            <person name="Ferriera S."/>
            <person name="Johnson J."/>
            <person name="Kravitz S."/>
            <person name="Halpern A."/>
            <person name="Remington K."/>
            <person name="Beeson K."/>
            <person name="Tran B."/>
            <person name="Rogers Y.-H."/>
            <person name="Friedman R."/>
            <person name="Venter J.C."/>
        </authorList>
    </citation>
    <scope>NUCLEOTIDE SEQUENCE [LARGE SCALE GENOMIC DNA]</scope>
    <source>
        <strain evidence="4">ATCC 700755</strain>
    </source>
</reference>
<accession>K4IT85</accession>
<keyword evidence="1" id="KW-0732">Signal</keyword>
<organism evidence="4 5">
    <name type="scientific">Psychroflexus torquis (strain ATCC 700755 / CIP 106069 / ACAM 623)</name>
    <dbReference type="NCBI Taxonomy" id="313595"/>
    <lineage>
        <taxon>Bacteria</taxon>
        <taxon>Pseudomonadati</taxon>
        <taxon>Bacteroidota</taxon>
        <taxon>Flavobacteriia</taxon>
        <taxon>Flavobacteriales</taxon>
        <taxon>Flavobacteriaceae</taxon>
        <taxon>Psychroflexus</taxon>
    </lineage>
</organism>
<dbReference type="PANTHER" id="PTHR38478:SF1">
    <property type="entry name" value="ZINC DEPENDENT METALLOPROTEASE DOMAIN LIPOPROTEIN"/>
    <property type="match status" value="1"/>
</dbReference>
<dbReference type="SUPFAM" id="SSF55486">
    <property type="entry name" value="Metalloproteases ('zincins'), catalytic domain"/>
    <property type="match status" value="1"/>
</dbReference>
<dbReference type="RefSeq" id="WP_015024287.1">
    <property type="nucleotide sequence ID" value="NC_018721.1"/>
</dbReference>
<feature type="signal peptide" evidence="1">
    <location>
        <begin position="1"/>
        <end position="18"/>
    </location>
</feature>
<evidence type="ECO:0000313" key="4">
    <source>
        <dbReference type="EMBL" id="AFU68695.1"/>
    </source>
</evidence>
<dbReference type="EMBL" id="CP003879">
    <property type="protein sequence ID" value="AFU68695.1"/>
    <property type="molecule type" value="Genomic_DNA"/>
</dbReference>
<evidence type="ECO:0000259" key="3">
    <source>
        <dbReference type="Pfam" id="PF17148"/>
    </source>
</evidence>
<evidence type="ECO:0000256" key="1">
    <source>
        <dbReference type="SAM" id="SignalP"/>
    </source>
</evidence>
<dbReference type="HOGENOM" id="CLU_008630_0_0_10"/>
<dbReference type="Pfam" id="PF16313">
    <property type="entry name" value="DUF4953"/>
    <property type="match status" value="1"/>
</dbReference>
<feature type="domain" description="DUF5117" evidence="3">
    <location>
        <begin position="79"/>
        <end position="271"/>
    </location>
</feature>
<evidence type="ECO:0000259" key="2">
    <source>
        <dbReference type="Pfam" id="PF16313"/>
    </source>
</evidence>
<dbReference type="GO" id="GO:0008237">
    <property type="term" value="F:metallopeptidase activity"/>
    <property type="evidence" value="ECO:0007669"/>
    <property type="project" value="InterPro"/>
</dbReference>
<keyword evidence="5" id="KW-1185">Reference proteome</keyword>
<dbReference type="Gene3D" id="3.40.390.10">
    <property type="entry name" value="Collagenase (Catalytic Domain)"/>
    <property type="match status" value="1"/>
</dbReference>
<dbReference type="InterPro" id="IPR024079">
    <property type="entry name" value="MetalloPept_cat_dom_sf"/>
</dbReference>
<dbReference type="CDD" id="cd04276">
    <property type="entry name" value="ZnMc_MMP_like_2"/>
    <property type="match status" value="1"/>
</dbReference>
<reference evidence="4" key="2">
    <citation type="submission" date="2012-09" db="EMBL/GenBank/DDBJ databases">
        <title>The complete sequence of Psychroflexus torquis an extreme psychrophile from sea-ice that is stimulated by light.</title>
        <authorList>
            <person name="Feng S."/>
            <person name="Powell S.M."/>
            <person name="Bowman J.P."/>
        </authorList>
    </citation>
    <scope>NUCLEOTIDE SEQUENCE [LARGE SCALE GENOMIC DNA]</scope>
    <source>
        <strain evidence="4">ATCC 700755</strain>
    </source>
</reference>
<feature type="domain" description="EcxA zinc-binding" evidence="2">
    <location>
        <begin position="399"/>
        <end position="706"/>
    </location>
</feature>
<dbReference type="PANTHER" id="PTHR38478">
    <property type="entry name" value="PEPTIDASE M1A AND M12B"/>
    <property type="match status" value="1"/>
</dbReference>
<dbReference type="KEGG" id="ptq:P700755_001868"/>
<evidence type="ECO:0000313" key="5">
    <source>
        <dbReference type="Proteomes" id="UP000008514"/>
    </source>
</evidence>
<dbReference type="InterPro" id="IPR032534">
    <property type="entry name" value="EcxA_zinc-bd"/>
</dbReference>
<sequence>MKTLIYVTILLMASVSSAQTFKILEKKEQLTKYEGFFDFWYSEKEDKIYMKVEQLDQDFLYVHSLTTGLGSNDIGLDRGQLGGTAIVKFQRAGNKLLLVQPNQDYKAITDNSLERRSVEQAFAKSVLYGFKIEDESDKSFLIDLTPFLMEDAHGVSRRLKQQKQGTYKLDKNKSALAMLRTKAFPKNTEFEALLTFSGDPEGRNIRSVAPDASNLTVTQHHSFVQLPKDGYKKREFDPRSGSIFMSYQDYATPIFEPLVKRYSIRHRLEKKNPNADISEAKEPIIYYLDPGTPEPVRSALLDGARWWDQAFEEIGYKNAFQVKMLPADADPMDLRYNVIQWVHRSTRGWSYGASVVDPRTGEILKGHVSLGSLRIRQDYMIAQALMNRPFEISDDNYQPMLKMALARIRQLAAHEVGHTLGFAHNFSASAQGRTSVMDYPHPKLKLKDNQIDFSEAYDTNIGEWDKVTVAYSYGDSGTNKTEKQYLNAILKQAEADGLRFISDADARAQGGAHAYAHLWDNGKDVYKELSRLLELRKTAISNFSIDNIKTGEPYSVLEDVFASLYFFHRYQTEATIKLIGGLDYNYAVKGSSLTPVERIPKSDQIKALEAALNTLDAEALAIPERILDLFPPRAFGYARSRESFKSKTGVGFDALGASATASDMSLGLLLHPERANRLIQQKSLEKSNLGLEQVLEELVKNTFGKQHDSAYLSEVQNTINFNVLKHLMNLSANSGSIPQVKAFANKTLKGLKNEFRESNSVVEMEMTYRIDQFMDEPEKFKVIPSPKIPDGSPIGSFQCLNN</sequence>
<gene>
    <name evidence="4" type="ordered locus">P700755_001868</name>
</gene>
<feature type="chain" id="PRO_5003877879" evidence="1">
    <location>
        <begin position="19"/>
        <end position="802"/>
    </location>
</feature>
<dbReference type="STRING" id="313595.P700755_001868"/>
<dbReference type="Proteomes" id="UP000008514">
    <property type="component" value="Chromosome"/>
</dbReference>
<dbReference type="InterPro" id="IPR034032">
    <property type="entry name" value="Zn_MMP-like_bac"/>
</dbReference>
<dbReference type="Pfam" id="PF17148">
    <property type="entry name" value="DUF5117"/>
    <property type="match status" value="1"/>
</dbReference>
<dbReference type="InterPro" id="IPR033413">
    <property type="entry name" value="DUF5117"/>
</dbReference>
<proteinExistence type="predicted"/>
<dbReference type="OrthoDB" id="9776599at2"/>